<dbReference type="Pfam" id="PF07561">
    <property type="entry name" value="DUF1540"/>
    <property type="match status" value="2"/>
</dbReference>
<evidence type="ECO:0000313" key="4">
    <source>
        <dbReference type="Proteomes" id="UP001164794"/>
    </source>
</evidence>
<reference evidence="3" key="1">
    <citation type="journal article" date="2022" name="Front. Microbiol.">
        <title>New perspectives on an old grouping: The genomic and phenotypic variability of Oxalobacter formigenes and the implications for calcium oxalate stone prevention.</title>
        <authorList>
            <person name="Chmiel J.A."/>
            <person name="Carr C."/>
            <person name="Stuivenberg G.A."/>
            <person name="Venema R."/>
            <person name="Chanyi R.M."/>
            <person name="Al K.F."/>
            <person name="Giguere D."/>
            <person name="Say H."/>
            <person name="Akouris P.P."/>
            <person name="Dominguez Romero S.A."/>
            <person name="Kwong A."/>
            <person name="Tai V."/>
            <person name="Koval S.F."/>
            <person name="Razvi H."/>
            <person name="Bjazevic J."/>
            <person name="Burton J.P."/>
        </authorList>
    </citation>
    <scope>NUCLEOTIDE SEQUENCE</scope>
    <source>
        <strain evidence="3">HOxNP-1</strain>
    </source>
</reference>
<protein>
    <submittedName>
        <fullName evidence="2">DUF1540 domain-containing protein</fullName>
    </submittedName>
</protein>
<reference evidence="2" key="2">
    <citation type="journal article" date="2022" name="Front. Microbiol.">
        <title>New perspectives on an old grouping: The genomic and phenotypic variability of Oxalobacter formigenes and the implications for calcium oxalate stone prevention.</title>
        <authorList>
            <person name="Chmiel J.A."/>
            <person name="Carr C."/>
            <person name="Stuivenberg G.A."/>
            <person name="Venema R."/>
            <person name="Chanyi R.M."/>
            <person name="Al K.F."/>
            <person name="Giguere D."/>
            <person name="Say H."/>
            <person name="Akouris P.P."/>
            <person name="Dominguez Romero S.A."/>
            <person name="Kwong A."/>
            <person name="Tai V."/>
            <person name="Koval S.F."/>
            <person name="Razvi H."/>
            <person name="Bjazevic J."/>
            <person name="Burton J.P."/>
        </authorList>
    </citation>
    <scope>NUCLEOTIDE SEQUENCE</scope>
    <source>
        <strain evidence="2">OxK</strain>
    </source>
</reference>
<feature type="domain" description="DUF1540" evidence="1">
    <location>
        <begin position="67"/>
        <end position="99"/>
    </location>
</feature>
<dbReference type="Proteomes" id="UP001164794">
    <property type="component" value="Chromosome"/>
</dbReference>
<gene>
    <name evidence="3" type="ORF">NB645_07275</name>
    <name evidence="2" type="ORF">NB646_08420</name>
</gene>
<evidence type="ECO:0000259" key="1">
    <source>
        <dbReference type="Pfam" id="PF07561"/>
    </source>
</evidence>
<dbReference type="EMBL" id="CP098251">
    <property type="protein sequence ID" value="WAV90848.1"/>
    <property type="molecule type" value="Genomic_DNA"/>
</dbReference>
<dbReference type="EMBL" id="CP098248">
    <property type="protein sequence ID" value="WAV96622.1"/>
    <property type="molecule type" value="Genomic_DNA"/>
</dbReference>
<evidence type="ECO:0000313" key="3">
    <source>
        <dbReference type="EMBL" id="WAV96622.1"/>
    </source>
</evidence>
<evidence type="ECO:0000313" key="2">
    <source>
        <dbReference type="EMBL" id="WAV90848.1"/>
    </source>
</evidence>
<name>A0A9E9LEY2_9BURK</name>
<dbReference type="Proteomes" id="UP001164819">
    <property type="component" value="Chromosome"/>
</dbReference>
<sequence>MKHIQIIMPEVKECSAQSCGFNKNSGCHARAITIGDNEVPGCDTFFAVPDPSSHAKSTGRTSGVGACKVADCKFNDDYECMADEVVVAYNNSKANCQTYAHR</sequence>
<accession>A0A9E9LEY2</accession>
<proteinExistence type="predicted"/>
<organism evidence="2">
    <name type="scientific">Oxalobacter aliiformigenes</name>
    <dbReference type="NCBI Taxonomy" id="2946593"/>
    <lineage>
        <taxon>Bacteria</taxon>
        <taxon>Pseudomonadati</taxon>
        <taxon>Pseudomonadota</taxon>
        <taxon>Betaproteobacteria</taxon>
        <taxon>Burkholderiales</taxon>
        <taxon>Oxalobacteraceae</taxon>
        <taxon>Oxalobacter</taxon>
    </lineage>
</organism>
<keyword evidence="4" id="KW-1185">Reference proteome</keyword>
<feature type="domain" description="DUF1540" evidence="1">
    <location>
        <begin position="14"/>
        <end position="45"/>
    </location>
</feature>
<dbReference type="RefSeq" id="WP_269264099.1">
    <property type="nucleotide sequence ID" value="NZ_CP098247.1"/>
</dbReference>
<dbReference type="AlphaFoldDB" id="A0A9E9LEY2"/>
<dbReference type="InterPro" id="IPR011437">
    <property type="entry name" value="DUF1540"/>
</dbReference>